<comment type="caution">
    <text evidence="3">The sequence shown here is derived from an EMBL/GenBank/DDBJ whole genome shotgun (WGS) entry which is preliminary data.</text>
</comment>
<feature type="domain" description="G" evidence="2">
    <location>
        <begin position="54"/>
        <end position="191"/>
    </location>
</feature>
<gene>
    <name evidence="3" type="ORF">KP509_39G015300</name>
</gene>
<reference evidence="3" key="1">
    <citation type="submission" date="2021-08" db="EMBL/GenBank/DDBJ databases">
        <title>WGS assembly of Ceratopteris richardii.</title>
        <authorList>
            <person name="Marchant D.B."/>
            <person name="Chen G."/>
            <person name="Jenkins J."/>
            <person name="Shu S."/>
            <person name="Leebens-Mack J."/>
            <person name="Grimwood J."/>
            <person name="Schmutz J."/>
            <person name="Soltis P."/>
            <person name="Soltis D."/>
            <person name="Chen Z.-H."/>
        </authorList>
    </citation>
    <scope>NUCLEOTIDE SEQUENCE</scope>
    <source>
        <strain evidence="3">Whitten #5841</strain>
        <tissue evidence="3">Leaf</tissue>
    </source>
</reference>
<dbReference type="InterPro" id="IPR027417">
    <property type="entry name" value="P-loop_NTPase"/>
</dbReference>
<dbReference type="InterPro" id="IPR006073">
    <property type="entry name" value="GTP-bd"/>
</dbReference>
<dbReference type="SUPFAM" id="SSF52540">
    <property type="entry name" value="P-loop containing nucleoside triphosphate hydrolases"/>
    <property type="match status" value="1"/>
</dbReference>
<organism evidence="3 4">
    <name type="scientific">Ceratopteris richardii</name>
    <name type="common">Triangle waterfern</name>
    <dbReference type="NCBI Taxonomy" id="49495"/>
    <lineage>
        <taxon>Eukaryota</taxon>
        <taxon>Viridiplantae</taxon>
        <taxon>Streptophyta</taxon>
        <taxon>Embryophyta</taxon>
        <taxon>Tracheophyta</taxon>
        <taxon>Polypodiopsida</taxon>
        <taxon>Polypodiidae</taxon>
        <taxon>Polypodiales</taxon>
        <taxon>Pteridineae</taxon>
        <taxon>Pteridaceae</taxon>
        <taxon>Parkerioideae</taxon>
        <taxon>Ceratopteris</taxon>
    </lineage>
</organism>
<sequence length="451" mass="50487">MISTTREAAAAVRLNADWQAKYRQRAQQFLLQSAPGVGNSDASQGSLDRDLPSVCVVGRSSVGKSSLINHLLRKQFSSISHLESDTEEQTFEYNSMLRIRDIPGYDGWHSVEASCFRGVLRGHFQSGSSSGSHSSGKKRRKLKLDDFIQTYGLFEDDTKAIVFVINSKITPDDEKLMELALEKRKFFCIVCTHADHLVKVADNLQKQQLAELEEQLRRDLSLLQNLNVRVFILSIPFLKDHKMEQYIIENCQKLHFPVLEVYLSQPRGLLDEIQIHAFVKEEVYKALERFLNVKKRHQALDFSQHLAAGVLLPIAGPIMVSFLKTLKHTLRACVDVGLIEDSDKAMKEVDEDANKHKLSVKIATKEGLVTAVHDSLIHIFGRVVFDIAIAEVVSTAAESAVSGAVPVAGAVVSAAHLPRRYVKIGQKLAIKACMLHELWIMQNITRLLGKT</sequence>
<dbReference type="Proteomes" id="UP000825935">
    <property type="component" value="Chromosome 39"/>
</dbReference>
<dbReference type="Pfam" id="PF01926">
    <property type="entry name" value="MMR_HSR1"/>
    <property type="match status" value="1"/>
</dbReference>
<evidence type="ECO:0000259" key="2">
    <source>
        <dbReference type="Pfam" id="PF01926"/>
    </source>
</evidence>
<dbReference type="PANTHER" id="PTHR11649:SF13">
    <property type="entry name" value="ENGB-TYPE G DOMAIN-CONTAINING PROTEIN"/>
    <property type="match status" value="1"/>
</dbReference>
<dbReference type="OMA" id="VEASCFR"/>
<dbReference type="Gene3D" id="3.40.50.300">
    <property type="entry name" value="P-loop containing nucleotide triphosphate hydrolases"/>
    <property type="match status" value="1"/>
</dbReference>
<dbReference type="OrthoDB" id="391988at2759"/>
<dbReference type="PANTHER" id="PTHR11649">
    <property type="entry name" value="MSS1/TRME-RELATED GTP-BINDING PROTEIN"/>
    <property type="match status" value="1"/>
</dbReference>
<evidence type="ECO:0000313" key="3">
    <source>
        <dbReference type="EMBL" id="KAH7276622.1"/>
    </source>
</evidence>
<keyword evidence="4" id="KW-1185">Reference proteome</keyword>
<keyword evidence="1" id="KW-0934">Plastid</keyword>
<evidence type="ECO:0000256" key="1">
    <source>
        <dbReference type="ARBA" id="ARBA00022528"/>
    </source>
</evidence>
<dbReference type="EMBL" id="CM035444">
    <property type="protein sequence ID" value="KAH7276622.1"/>
    <property type="molecule type" value="Genomic_DNA"/>
</dbReference>
<proteinExistence type="predicted"/>
<name>A0A8T2PYI3_CERRI</name>
<evidence type="ECO:0000313" key="4">
    <source>
        <dbReference type="Proteomes" id="UP000825935"/>
    </source>
</evidence>
<protein>
    <recommendedName>
        <fullName evidence="2">G domain-containing protein</fullName>
    </recommendedName>
</protein>
<dbReference type="AlphaFoldDB" id="A0A8T2PYI3"/>
<keyword evidence="1" id="KW-0150">Chloroplast</keyword>
<accession>A0A8T2PYI3</accession>
<dbReference type="GO" id="GO:0005525">
    <property type="term" value="F:GTP binding"/>
    <property type="evidence" value="ECO:0007669"/>
    <property type="project" value="InterPro"/>
</dbReference>